<dbReference type="Proteomes" id="UP000033188">
    <property type="component" value="Chromosome 3"/>
</dbReference>
<evidence type="ECO:0000256" key="2">
    <source>
        <dbReference type="ARBA" id="ARBA00007293"/>
    </source>
</evidence>
<feature type="lipid moiety-binding region" description="Phosphatidylserine amidated glycine; alternate" evidence="5">
    <location>
        <position position="126"/>
    </location>
</feature>
<dbReference type="STRING" id="5866.A0A061DAA0"/>
<name>A0A061DAA0_BABBI</name>
<keyword evidence="3" id="KW-0472">Membrane</keyword>
<dbReference type="InterPro" id="IPR029071">
    <property type="entry name" value="Ubiquitin-like_domsf"/>
</dbReference>
<gene>
    <name evidence="7" type="ORF">BBBOND_0308010</name>
</gene>
<comment type="similarity">
    <text evidence="2 6">Belongs to the ATG8 family.</text>
</comment>
<dbReference type="GO" id="GO:0006914">
    <property type="term" value="P:autophagy"/>
    <property type="evidence" value="ECO:0007669"/>
    <property type="project" value="UniProtKB-KW"/>
</dbReference>
<dbReference type="Pfam" id="PF02991">
    <property type="entry name" value="ATG8"/>
    <property type="match status" value="1"/>
</dbReference>
<dbReference type="GeneID" id="24565438"/>
<dbReference type="OMA" id="AVYQEHK"/>
<protein>
    <recommendedName>
        <fullName evidence="6">Autophagy-related protein</fullName>
    </recommendedName>
</protein>
<organism evidence="7 8">
    <name type="scientific">Babesia bigemina</name>
    <dbReference type="NCBI Taxonomy" id="5866"/>
    <lineage>
        <taxon>Eukaryota</taxon>
        <taxon>Sar</taxon>
        <taxon>Alveolata</taxon>
        <taxon>Apicomplexa</taxon>
        <taxon>Aconoidasida</taxon>
        <taxon>Piroplasmida</taxon>
        <taxon>Babesiidae</taxon>
        <taxon>Babesia</taxon>
    </lineage>
</organism>
<dbReference type="KEGG" id="bbig:BBBOND_0308010"/>
<dbReference type="RefSeq" id="XP_012769083.1">
    <property type="nucleotide sequence ID" value="XM_012913629.1"/>
</dbReference>
<dbReference type="PANTHER" id="PTHR10969">
    <property type="entry name" value="MICROTUBULE-ASSOCIATED PROTEINS 1A/1B LIGHT CHAIN 3-RELATED"/>
    <property type="match status" value="1"/>
</dbReference>
<evidence type="ECO:0000256" key="6">
    <source>
        <dbReference type="RuleBase" id="RU004384"/>
    </source>
</evidence>
<comment type="subcellular location">
    <subcellularLocation>
        <location evidence="1">Membrane</location>
    </subcellularLocation>
</comment>
<keyword evidence="6" id="KW-0072">Autophagy</keyword>
<keyword evidence="8" id="KW-1185">Reference proteome</keyword>
<accession>A0A061DAA0</accession>
<reference evidence="8" key="1">
    <citation type="journal article" date="2014" name="Nucleic Acids Res.">
        <title>The evolutionary dynamics of variant antigen genes in Babesia reveal a history of genomic innovation underlying host-parasite interaction.</title>
        <authorList>
            <person name="Jackson A.P."/>
            <person name="Otto T.D."/>
            <person name="Darby A."/>
            <person name="Ramaprasad A."/>
            <person name="Xia D."/>
            <person name="Echaide I.E."/>
            <person name="Farber M."/>
            <person name="Gahlot S."/>
            <person name="Gamble J."/>
            <person name="Gupta D."/>
            <person name="Gupta Y."/>
            <person name="Jackson L."/>
            <person name="Malandrin L."/>
            <person name="Malas T.B."/>
            <person name="Moussa E."/>
            <person name="Nair M."/>
            <person name="Reid A.J."/>
            <person name="Sanders M."/>
            <person name="Sharma J."/>
            <person name="Tracey A."/>
            <person name="Quail M.A."/>
            <person name="Weir W."/>
            <person name="Wastling J.M."/>
            <person name="Hall N."/>
            <person name="Willadsen P."/>
            <person name="Lingelbach K."/>
            <person name="Shiels B."/>
            <person name="Tait A."/>
            <person name="Berriman M."/>
            <person name="Allred D.R."/>
            <person name="Pain A."/>
        </authorList>
    </citation>
    <scope>NUCLEOTIDE SEQUENCE [LARGE SCALE GENOMIC DNA]</scope>
    <source>
        <strain evidence="8">Bond</strain>
    </source>
</reference>
<evidence type="ECO:0000256" key="4">
    <source>
        <dbReference type="ARBA" id="ARBA00023288"/>
    </source>
</evidence>
<dbReference type="AlphaFoldDB" id="A0A061DAA0"/>
<dbReference type="GO" id="GO:0016020">
    <property type="term" value="C:membrane"/>
    <property type="evidence" value="ECO:0007669"/>
    <property type="project" value="UniProtKB-SubCell"/>
</dbReference>
<dbReference type="OrthoDB" id="6738456at2759"/>
<evidence type="ECO:0000313" key="8">
    <source>
        <dbReference type="Proteomes" id="UP000033188"/>
    </source>
</evidence>
<sequence>MADRSETDSPDSLAERQFEIANLRARFHNRIPVICIAKKFSTLHIDKSKFLVPANMMYAEFKYILQKHLVTENIEKPEYVGKNAALYLYVGGIIPMAQALMGELFQKHRSEEGVLYMTYANENTLG</sequence>
<evidence type="ECO:0000256" key="5">
    <source>
        <dbReference type="PIRSR" id="PIRSR604241-50"/>
    </source>
</evidence>
<evidence type="ECO:0000313" key="7">
    <source>
        <dbReference type="EMBL" id="CDR96897.1"/>
    </source>
</evidence>
<dbReference type="VEuPathDB" id="PiroplasmaDB:BBBOND_0308010"/>
<evidence type="ECO:0000256" key="1">
    <source>
        <dbReference type="ARBA" id="ARBA00004370"/>
    </source>
</evidence>
<evidence type="ECO:0000256" key="3">
    <source>
        <dbReference type="ARBA" id="ARBA00023136"/>
    </source>
</evidence>
<dbReference type="InterPro" id="IPR004241">
    <property type="entry name" value="Atg8-like"/>
</dbReference>
<proteinExistence type="inferred from homology"/>
<dbReference type="Gene3D" id="3.10.20.90">
    <property type="entry name" value="Phosphatidylinositol 3-kinase Catalytic Subunit, Chain A, domain 1"/>
    <property type="match status" value="1"/>
</dbReference>
<keyword evidence="4 5" id="KW-0449">Lipoprotein</keyword>
<dbReference type="EMBL" id="LK391709">
    <property type="protein sequence ID" value="CDR96897.1"/>
    <property type="molecule type" value="Genomic_DNA"/>
</dbReference>
<dbReference type="SUPFAM" id="SSF54236">
    <property type="entry name" value="Ubiquitin-like"/>
    <property type="match status" value="1"/>
</dbReference>